<feature type="non-terminal residue" evidence="1">
    <location>
        <position position="114"/>
    </location>
</feature>
<organism evidence="1">
    <name type="scientific">marine sediment metagenome</name>
    <dbReference type="NCBI Taxonomy" id="412755"/>
    <lineage>
        <taxon>unclassified sequences</taxon>
        <taxon>metagenomes</taxon>
        <taxon>ecological metagenomes</taxon>
    </lineage>
</organism>
<name>A0A0F8YVG6_9ZZZZ</name>
<comment type="caution">
    <text evidence="1">The sequence shown here is derived from an EMBL/GenBank/DDBJ whole genome shotgun (WGS) entry which is preliminary data.</text>
</comment>
<sequence>MDEDFVLIDGRWAKQGWIEAFRLRLTGWLPYELVVSGVDKGVLEWVADDKASNVKLSIKGADLTDEYSPSRTDENIQAIAEILISLGFESSWQKPSDQCAAYNILEKIKFDVVY</sequence>
<gene>
    <name evidence="1" type="ORF">LCGC14_2773690</name>
</gene>
<proteinExistence type="predicted"/>
<dbReference type="AlphaFoldDB" id="A0A0F8YVG6"/>
<protein>
    <submittedName>
        <fullName evidence="1">Uncharacterized protein</fullName>
    </submittedName>
</protein>
<reference evidence="1" key="1">
    <citation type="journal article" date="2015" name="Nature">
        <title>Complex archaea that bridge the gap between prokaryotes and eukaryotes.</title>
        <authorList>
            <person name="Spang A."/>
            <person name="Saw J.H."/>
            <person name="Jorgensen S.L."/>
            <person name="Zaremba-Niedzwiedzka K."/>
            <person name="Martijn J."/>
            <person name="Lind A.E."/>
            <person name="van Eijk R."/>
            <person name="Schleper C."/>
            <person name="Guy L."/>
            <person name="Ettema T.J."/>
        </authorList>
    </citation>
    <scope>NUCLEOTIDE SEQUENCE</scope>
</reference>
<evidence type="ECO:0000313" key="1">
    <source>
        <dbReference type="EMBL" id="KKK85398.1"/>
    </source>
</evidence>
<accession>A0A0F8YVG6</accession>
<dbReference type="EMBL" id="LAZR01051329">
    <property type="protein sequence ID" value="KKK85398.1"/>
    <property type="molecule type" value="Genomic_DNA"/>
</dbReference>